<feature type="chain" id="PRO_5040483300" description="Type I phosphodiesterase / nucleotide pyrophosphatase" evidence="1">
    <location>
        <begin position="26"/>
        <end position="411"/>
    </location>
</feature>
<organism evidence="2 3">
    <name type="scientific">Pseudomonas fragi</name>
    <dbReference type="NCBI Taxonomy" id="296"/>
    <lineage>
        <taxon>Bacteria</taxon>
        <taxon>Pseudomonadati</taxon>
        <taxon>Pseudomonadota</taxon>
        <taxon>Gammaproteobacteria</taxon>
        <taxon>Pseudomonadales</taxon>
        <taxon>Pseudomonadaceae</taxon>
        <taxon>Pseudomonas</taxon>
    </lineage>
</organism>
<proteinExistence type="predicted"/>
<protein>
    <recommendedName>
        <fullName evidence="4">Type I phosphodiesterase / nucleotide pyrophosphatase</fullName>
    </recommendedName>
</protein>
<name>A0A9Q5AYA8_PSEFR</name>
<reference evidence="2 3" key="1">
    <citation type="journal article" date="2020" name="Front. Microbiol.">
        <title>Genetic Organization of the aprX-lipA2 Operon Affects the Proteolytic Potential of Pseudomonas Species in Milk.</title>
        <authorList>
            <person name="Maier C."/>
            <person name="Huptas C."/>
            <person name="von Neubeck M."/>
            <person name="Scherer S."/>
            <person name="Wenning M."/>
            <person name="Lucking G."/>
        </authorList>
    </citation>
    <scope>NUCLEOTIDE SEQUENCE [LARGE SCALE GENOMIC DNA]</scope>
    <source>
        <strain evidence="2 3">WS 5094</strain>
    </source>
</reference>
<evidence type="ECO:0000256" key="1">
    <source>
        <dbReference type="SAM" id="SignalP"/>
    </source>
</evidence>
<dbReference type="Pfam" id="PF01663">
    <property type="entry name" value="Phosphodiest"/>
    <property type="match status" value="1"/>
</dbReference>
<gene>
    <name evidence="2" type="ORF">HBN89_01565</name>
</gene>
<evidence type="ECO:0008006" key="4">
    <source>
        <dbReference type="Google" id="ProtNLM"/>
    </source>
</evidence>
<dbReference type="SUPFAM" id="SSF53649">
    <property type="entry name" value="Alkaline phosphatase-like"/>
    <property type="match status" value="1"/>
</dbReference>
<dbReference type="Proteomes" id="UP000564604">
    <property type="component" value="Unassembled WGS sequence"/>
</dbReference>
<evidence type="ECO:0000313" key="3">
    <source>
        <dbReference type="Proteomes" id="UP000564604"/>
    </source>
</evidence>
<comment type="caution">
    <text evidence="2">The sequence shown here is derived from an EMBL/GenBank/DDBJ whole genome shotgun (WGS) entry which is preliminary data.</text>
</comment>
<keyword evidence="1" id="KW-0732">Signal</keyword>
<dbReference type="Gene3D" id="3.40.720.10">
    <property type="entry name" value="Alkaline Phosphatase, subunit A"/>
    <property type="match status" value="1"/>
</dbReference>
<accession>A0A9Q5AYA8</accession>
<dbReference type="AlphaFoldDB" id="A0A9Q5AYA8"/>
<dbReference type="RefSeq" id="WP_095040554.1">
    <property type="nucleotide sequence ID" value="NZ_JAAEBQ010000001.1"/>
</dbReference>
<evidence type="ECO:0000313" key="2">
    <source>
        <dbReference type="EMBL" id="NNB47973.1"/>
    </source>
</evidence>
<dbReference type="InterPro" id="IPR002591">
    <property type="entry name" value="Phosphodiest/P_Trfase"/>
</dbReference>
<dbReference type="EMBL" id="JAAQYX010000001">
    <property type="protein sequence ID" value="NNB47973.1"/>
    <property type="molecule type" value="Genomic_DNA"/>
</dbReference>
<sequence>MSHATVALSLTFSLGLITCGAVSHAAPLPPPEAPQANPHKALLIGVDGLQYEKLRQAIKQGMAPNLARLQLAKSYVGGIDGTTTEQTTGSGPGWTTILTGSWVDRHKVPSNNDEWRNQAPSVFKQLKLADPQRKTASIVSWNTINHNFTDDIANGYIDLAVDCAEDDQCVADKTGEELEHGQSDLVFVHLDETDTVGHRDGFSPAYQQAIQSVDNHVGQLLAALSRRQVTHPQEDWLVIVAPDHGRRLPDGHDHGKQTLSEKTTFIALNKPGNAQLTAPIAHPTNPAHKGLYGYASQADITPTLLAHLGALPAAAQYSMDGLPLTGPVGARQLTVRQLPGRTDVKLTWHADRPTGTPVQIYRNGEPIATLKDTQQAYVDTGTQALEGPVNYTVVVHQVPVSRLIILGDKAH</sequence>
<feature type="signal peptide" evidence="1">
    <location>
        <begin position="1"/>
        <end position="25"/>
    </location>
</feature>
<dbReference type="InterPro" id="IPR017850">
    <property type="entry name" value="Alkaline_phosphatase_core_sf"/>
</dbReference>